<dbReference type="GO" id="GO:0042609">
    <property type="term" value="F:CD4 receptor binding"/>
    <property type="evidence" value="ECO:0007669"/>
    <property type="project" value="TreeGrafter"/>
</dbReference>
<dbReference type="GO" id="GO:0005125">
    <property type="term" value="F:cytokine activity"/>
    <property type="evidence" value="ECO:0007669"/>
    <property type="project" value="InterPro"/>
</dbReference>
<keyword evidence="2" id="KW-1185">Reference proteome</keyword>
<dbReference type="Gene3D" id="2.30.42.10">
    <property type="match status" value="2"/>
</dbReference>
<organism evidence="2 3">
    <name type="scientific">Alligator sinensis</name>
    <name type="common">Chinese alligator</name>
    <dbReference type="NCBI Taxonomy" id="38654"/>
    <lineage>
        <taxon>Eukaryota</taxon>
        <taxon>Metazoa</taxon>
        <taxon>Chordata</taxon>
        <taxon>Craniata</taxon>
        <taxon>Vertebrata</taxon>
        <taxon>Euteleostomi</taxon>
        <taxon>Archelosauria</taxon>
        <taxon>Archosauria</taxon>
        <taxon>Crocodylia</taxon>
        <taxon>Alligatoridae</taxon>
        <taxon>Alligatorinae</taxon>
        <taxon>Alligator</taxon>
    </lineage>
</organism>
<dbReference type="InterPro" id="IPR036034">
    <property type="entry name" value="PDZ_sf"/>
</dbReference>
<dbReference type="PROSITE" id="PS50106">
    <property type="entry name" value="PDZ"/>
    <property type="match status" value="1"/>
</dbReference>
<dbReference type="InterPro" id="IPR055287">
    <property type="entry name" value="IL-16-like"/>
</dbReference>
<evidence type="ECO:0000313" key="3">
    <source>
        <dbReference type="RefSeq" id="XP_025068437.1"/>
    </source>
</evidence>
<evidence type="ECO:0000259" key="1">
    <source>
        <dbReference type="PROSITE" id="PS50106"/>
    </source>
</evidence>
<proteinExistence type="predicted"/>
<protein>
    <submittedName>
        <fullName evidence="3">Pro-interleukin-16-like</fullName>
    </submittedName>
</protein>
<dbReference type="SMART" id="SM00228">
    <property type="entry name" value="PDZ"/>
    <property type="match status" value="1"/>
</dbReference>
<dbReference type="InterPro" id="IPR001478">
    <property type="entry name" value="PDZ"/>
</dbReference>
<dbReference type="GO" id="GO:0030595">
    <property type="term" value="P:leukocyte chemotaxis"/>
    <property type="evidence" value="ECO:0007669"/>
    <property type="project" value="TreeGrafter"/>
</dbReference>
<dbReference type="GeneID" id="112551468"/>
<dbReference type="AlphaFoldDB" id="A0A3Q0HA41"/>
<dbReference type="PANTHER" id="PTHR48484">
    <property type="entry name" value="PRO-INTERLEUKIN-16"/>
    <property type="match status" value="1"/>
</dbReference>
<accession>A0A3Q0HA41</accession>
<dbReference type="PANTHER" id="PTHR48484:SF1">
    <property type="entry name" value="DENTIN SIALOPHOSPHOPROTEIN"/>
    <property type="match status" value="1"/>
</dbReference>
<dbReference type="Proteomes" id="UP000189705">
    <property type="component" value="Unplaced"/>
</dbReference>
<dbReference type="SUPFAM" id="SSF50156">
    <property type="entry name" value="PDZ domain-like"/>
    <property type="match status" value="2"/>
</dbReference>
<dbReference type="GO" id="GO:0050930">
    <property type="term" value="P:induction of positive chemotaxis"/>
    <property type="evidence" value="ECO:0007669"/>
    <property type="project" value="InterPro"/>
</dbReference>
<feature type="domain" description="PDZ" evidence="1">
    <location>
        <begin position="21"/>
        <end position="104"/>
    </location>
</feature>
<name>A0A3Q0HA41_ALLSI</name>
<evidence type="ECO:0000313" key="2">
    <source>
        <dbReference type="Proteomes" id="UP000189705"/>
    </source>
</evidence>
<gene>
    <name evidence="3" type="primary">LOC112551468</name>
</gene>
<dbReference type="InParanoid" id="A0A3Q0HA41"/>
<sequence>MLEEAKGLGEETLQHLEDIHVVVLHKEEGAGLGFSLAGGTDQHRRVTIHRIFTGGLAARDGSLHLGDEVLSINGHPLGGCSHAQALRVLHGARAARQAVVVLRRGSKDVAPNGTTLSTPEEPVTVLSVQLMKDSGGLGFSLAGGRGSLRGDQPLTVQRVFLGEALGGSRGDRPEA</sequence>
<dbReference type="Pfam" id="PF00595">
    <property type="entry name" value="PDZ"/>
    <property type="match status" value="1"/>
</dbReference>
<dbReference type="RefSeq" id="XP_025068437.1">
    <property type="nucleotide sequence ID" value="XM_025212652.1"/>
</dbReference>
<dbReference type="KEGG" id="asn:112551468"/>
<reference evidence="3" key="1">
    <citation type="submission" date="2025-08" db="UniProtKB">
        <authorList>
            <consortium name="RefSeq"/>
        </authorList>
    </citation>
    <scope>IDENTIFICATION</scope>
</reference>